<gene>
    <name evidence="2" type="ORF">KC19_VG183600</name>
</gene>
<protein>
    <submittedName>
        <fullName evidence="2">Uncharacterized protein</fullName>
    </submittedName>
</protein>
<evidence type="ECO:0000313" key="3">
    <source>
        <dbReference type="Proteomes" id="UP000822688"/>
    </source>
</evidence>
<evidence type="ECO:0000313" key="2">
    <source>
        <dbReference type="EMBL" id="KAG0573501.1"/>
    </source>
</evidence>
<organism evidence="2 3">
    <name type="scientific">Ceratodon purpureus</name>
    <name type="common">Fire moss</name>
    <name type="synonym">Dicranum purpureum</name>
    <dbReference type="NCBI Taxonomy" id="3225"/>
    <lineage>
        <taxon>Eukaryota</taxon>
        <taxon>Viridiplantae</taxon>
        <taxon>Streptophyta</taxon>
        <taxon>Embryophyta</taxon>
        <taxon>Bryophyta</taxon>
        <taxon>Bryophytina</taxon>
        <taxon>Bryopsida</taxon>
        <taxon>Dicranidae</taxon>
        <taxon>Pseudoditrichales</taxon>
        <taxon>Ditrichaceae</taxon>
        <taxon>Ceratodon</taxon>
    </lineage>
</organism>
<dbReference type="Proteomes" id="UP000822688">
    <property type="component" value="Chromosome V"/>
</dbReference>
<name>A0A8T0HRT7_CERPU</name>
<feature type="region of interest" description="Disordered" evidence="1">
    <location>
        <begin position="241"/>
        <end position="261"/>
    </location>
</feature>
<comment type="caution">
    <text evidence="2">The sequence shown here is derived from an EMBL/GenBank/DDBJ whole genome shotgun (WGS) entry which is preliminary data.</text>
</comment>
<feature type="compositionally biased region" description="Acidic residues" evidence="1">
    <location>
        <begin position="242"/>
        <end position="251"/>
    </location>
</feature>
<reference evidence="2" key="1">
    <citation type="submission" date="2020-06" db="EMBL/GenBank/DDBJ databases">
        <title>WGS assembly of Ceratodon purpureus strain R40.</title>
        <authorList>
            <person name="Carey S.B."/>
            <person name="Jenkins J."/>
            <person name="Shu S."/>
            <person name="Lovell J.T."/>
            <person name="Sreedasyam A."/>
            <person name="Maumus F."/>
            <person name="Tiley G.P."/>
            <person name="Fernandez-Pozo N."/>
            <person name="Barry K."/>
            <person name="Chen C."/>
            <person name="Wang M."/>
            <person name="Lipzen A."/>
            <person name="Daum C."/>
            <person name="Saski C.A."/>
            <person name="Payton A.C."/>
            <person name="Mcbreen J.C."/>
            <person name="Conrad R.E."/>
            <person name="Kollar L.M."/>
            <person name="Olsson S."/>
            <person name="Huttunen S."/>
            <person name="Landis J.B."/>
            <person name="Wickett N.J."/>
            <person name="Johnson M.G."/>
            <person name="Rensing S.A."/>
            <person name="Grimwood J."/>
            <person name="Schmutz J."/>
            <person name="Mcdaniel S.F."/>
        </authorList>
    </citation>
    <scope>NUCLEOTIDE SEQUENCE</scope>
    <source>
        <strain evidence="2">R40</strain>
    </source>
</reference>
<dbReference type="EMBL" id="CM026426">
    <property type="protein sequence ID" value="KAG0573501.1"/>
    <property type="molecule type" value="Genomic_DNA"/>
</dbReference>
<accession>A0A8T0HRT7</accession>
<feature type="region of interest" description="Disordered" evidence="1">
    <location>
        <begin position="134"/>
        <end position="158"/>
    </location>
</feature>
<feature type="compositionally biased region" description="Basic residues" evidence="1">
    <location>
        <begin position="60"/>
        <end position="69"/>
    </location>
</feature>
<proteinExistence type="predicted"/>
<feature type="region of interest" description="Disordered" evidence="1">
    <location>
        <begin position="59"/>
        <end position="80"/>
    </location>
</feature>
<feature type="compositionally biased region" description="Low complexity" evidence="1">
    <location>
        <begin position="141"/>
        <end position="156"/>
    </location>
</feature>
<feature type="region of interest" description="Disordered" evidence="1">
    <location>
        <begin position="99"/>
        <end position="121"/>
    </location>
</feature>
<sequence length="355" mass="39507">MEGGVVDLVQELPFEEVRRQAHLKRAMAATAGKRRKDKKAVEIDAVKISAEEIHAEVERKKAKKARRAREKKEKQQRAAFRAKNKLRLVQALQAKLDAQRGKKNKLPVTPLPAGELKRKEAVKQKTMTEMFLFTGRNLPASSDPISSSSGSEPEGSAFVVASPAPQQEVVTVSSDTMLPSDSGSGFTDSGQVGVLGLSCEGVDQCKRKASNVVHLSLEPEGHDSDLPEDLDLSNLQELTFSDSDEEDDFEDSSPAAKKRKKDYDSTRKFQEVWAVKLPWAEGILGSDGVLHMVKCNPCTIFNKKPCIMAPKWDMLVKHKGRRTTDKDIPKYGVKKGQFYISSDCKHRKNMRLYIA</sequence>
<keyword evidence="3" id="KW-1185">Reference proteome</keyword>
<dbReference type="AlphaFoldDB" id="A0A8T0HRT7"/>
<evidence type="ECO:0000256" key="1">
    <source>
        <dbReference type="SAM" id="MobiDB-lite"/>
    </source>
</evidence>